<gene>
    <name evidence="1" type="ORF">ACFCQI_00955</name>
</gene>
<reference evidence="1" key="1">
    <citation type="submission" date="2024-10" db="EMBL/GenBank/DDBJ databases">
        <authorList>
            <person name="Lesea H.P."/>
            <person name="Kuehl J.V."/>
            <person name="Chandonia J.-M."/>
        </authorList>
    </citation>
    <scope>NUCLEOTIDE SEQUENCE</scope>
    <source>
        <strain evidence="1">FW102-FHT14D06</strain>
    </source>
</reference>
<dbReference type="EMBL" id="CP170722">
    <property type="protein sequence ID" value="XIA22478.1"/>
    <property type="molecule type" value="Genomic_DNA"/>
</dbReference>
<dbReference type="RefSeq" id="WP_395119515.1">
    <property type="nucleotide sequence ID" value="NZ_CP170722.1"/>
</dbReference>
<accession>A0AB74V650</accession>
<sequence>MKKTKAKKKAKNKASIDPQAIAQRRQKYAVRSLFKRLGLQRIKSDGVEFKFKERTGELDDIFIYENVVVLGEYTVGKKGTEHIAKKSLLYGIINNNQSEWMEFAVARFSGFGELKYLPSEYQVKICYFSVNALSDEVYGALDYVYFLNGTKFRYFDALAKTIHKSARLEFFKYLKLDFKKIGSEIKSSSSNSRSFGGFVLPESFSSFPTGFKVVSFYADPKALLTMSYVLRKDSWRDEDGLYQRVLMKGRMKEMRRYLTTEERVFVNNIIVTLPKETRLNEPGEEGKNIDTRALSVVRDVTVSVPFKADVIGIVDGQHRVFCYHEGDDQYEDKIEKLRDRQNLLVTGVIYPPAYADADKRRFEAKLFLEINDKQRRARSDLKHSIEMILSPYSTIAIAKAVVARMNSNGALRQMLQTNYFDPPRLIRTSSIVSYGLRPLLKLEGVDSLFSSWDDPDKLKLVELQKGKASQTTIDPILEKYIAYCYASLNDILLAARKKLGPQRWALEDRAKDRFLTPTLINGLIVCLRLVIQNGKPLSETTYGERFAVLDQVSITKYKSSSWKALGEAIYKKCF</sequence>
<dbReference type="InterPro" id="IPR017601">
    <property type="entry name" value="DGQHR-contain_dom"/>
</dbReference>
<dbReference type="AlphaFoldDB" id="A0AB74V650"/>
<protein>
    <submittedName>
        <fullName evidence="1">DGQHR domain-containing protein</fullName>
    </submittedName>
</protein>
<proteinExistence type="predicted"/>
<dbReference type="NCBIfam" id="TIGR03187">
    <property type="entry name" value="DGQHR"/>
    <property type="match status" value="1"/>
</dbReference>
<organism evidence="1">
    <name type="scientific">Rhodanobacter sp. FW102-FHT14D06</name>
    <dbReference type="NCBI Taxonomy" id="3351461"/>
    <lineage>
        <taxon>Bacteria</taxon>
        <taxon>Pseudomonadati</taxon>
        <taxon>Pseudomonadota</taxon>
        <taxon>Gammaproteobacteria</taxon>
        <taxon>Lysobacterales</taxon>
        <taxon>Rhodanobacteraceae</taxon>
        <taxon>Rhodanobacter</taxon>
    </lineage>
</organism>
<evidence type="ECO:0000313" key="1">
    <source>
        <dbReference type="EMBL" id="XIA22478.1"/>
    </source>
</evidence>
<name>A0AB74V650_9GAMM</name>